<sequence length="95" mass="10731">MLPLDPPLRRINRVGGAPDRTAWRLFEDTKPPADQDQADHARDILDFQPENLLAMAMLAHDAKSVFEHTAIVRDAVRIGQRFGFPDIQNSSQRAL</sequence>
<keyword evidence="2" id="KW-1185">Reference proteome</keyword>
<accession>A0A6M8HVJ8</accession>
<gene>
    <name evidence="1" type="ORF">HN018_21450</name>
</gene>
<evidence type="ECO:0000313" key="2">
    <source>
        <dbReference type="Proteomes" id="UP000500767"/>
    </source>
</evidence>
<protein>
    <submittedName>
        <fullName evidence="1">Uncharacterized protein</fullName>
    </submittedName>
</protein>
<name>A0A6M8HVJ8_9PROT</name>
<dbReference type="AlphaFoldDB" id="A0A6M8HVJ8"/>
<dbReference type="KEGG" id="lck:HN018_21450"/>
<reference evidence="1 2" key="1">
    <citation type="journal article" date="2014" name="World J. Microbiol. Biotechnol.">
        <title>Biodiversity and physiological characteristics of Antarctic and Arctic lichens-associated bacteria.</title>
        <authorList>
            <person name="Lee Y.M."/>
            <person name="Kim E.H."/>
            <person name="Lee H.K."/>
            <person name="Hong S.G."/>
        </authorList>
    </citation>
    <scope>NUCLEOTIDE SEQUENCE [LARGE SCALE GENOMIC DNA]</scope>
    <source>
        <strain evidence="1 2">PAMC 26569</strain>
    </source>
</reference>
<dbReference type="EMBL" id="CP053708">
    <property type="protein sequence ID" value="QKE92256.1"/>
    <property type="molecule type" value="Genomic_DNA"/>
</dbReference>
<proteinExistence type="predicted"/>
<organism evidence="1 2">
    <name type="scientific">Lichenicola cladoniae</name>
    <dbReference type="NCBI Taxonomy" id="1484109"/>
    <lineage>
        <taxon>Bacteria</taxon>
        <taxon>Pseudomonadati</taxon>
        <taxon>Pseudomonadota</taxon>
        <taxon>Alphaproteobacteria</taxon>
        <taxon>Acetobacterales</taxon>
        <taxon>Acetobacteraceae</taxon>
        <taxon>Lichenicola</taxon>
    </lineage>
</organism>
<evidence type="ECO:0000313" key="1">
    <source>
        <dbReference type="EMBL" id="QKE92256.1"/>
    </source>
</evidence>
<dbReference type="Proteomes" id="UP000500767">
    <property type="component" value="Chromosome"/>
</dbReference>
<dbReference type="RefSeq" id="WP_171836908.1">
    <property type="nucleotide sequence ID" value="NZ_CP053708.1"/>
</dbReference>